<dbReference type="Proteomes" id="UP000203240">
    <property type="component" value="Segment"/>
</dbReference>
<accession>A0A068LRE1</accession>
<sequence>MKRRYRARRRFLEITSSIKGGVARVNARVMFVYGGSLMVSYFNWYRSNIASTDLCVN</sequence>
<name>A0A068LRE1_9ABAC</name>
<organism evidence="1 2">
    <name type="scientific">Peridroma alphabaculovirus</name>
    <dbReference type="NCBI Taxonomy" id="1346829"/>
    <lineage>
        <taxon>Viruses</taxon>
        <taxon>Viruses incertae sedis</taxon>
        <taxon>Naldaviricetes</taxon>
        <taxon>Lefavirales</taxon>
        <taxon>Baculoviridae</taxon>
        <taxon>Alphabaculovirus</taxon>
    </lineage>
</organism>
<dbReference type="RefSeq" id="YP_009049860.1">
    <property type="nucleotide sequence ID" value="NC_024625.1"/>
</dbReference>
<evidence type="ECO:0000313" key="1">
    <source>
        <dbReference type="EMBL" id="AIE47765.1"/>
    </source>
</evidence>
<protein>
    <submittedName>
        <fullName evidence="1">Uncharacterized protein</fullName>
    </submittedName>
</protein>
<dbReference type="EMBL" id="KM009991">
    <property type="protein sequence ID" value="AIE47765.1"/>
    <property type="molecule type" value="Genomic_DNA"/>
</dbReference>
<dbReference type="GeneID" id="20003948"/>
<keyword evidence="2" id="KW-1185">Reference proteome</keyword>
<proteinExistence type="predicted"/>
<evidence type="ECO:0000313" key="2">
    <source>
        <dbReference type="Proteomes" id="UP000203240"/>
    </source>
</evidence>
<gene>
    <name evidence="1" type="ORF">pesp034</name>
</gene>
<reference evidence="1 2" key="1">
    <citation type="journal article" date="2015" name="Genome Announc.">
        <title>A Distinct Group II Alphabaculovirus Isolated from a Peridroma Species.</title>
        <authorList>
            <person name="Rohrmann G.F."/>
            <person name="Erlandson M.A."/>
            <person name="Theilmann D.A."/>
        </authorList>
    </citation>
    <scope>NUCLEOTIDE SEQUENCE [LARGE SCALE GENOMIC DNA]</scope>
    <source>
        <strain evidence="1">GR_167</strain>
    </source>
</reference>